<dbReference type="OrthoDB" id="43037at2759"/>
<evidence type="ECO:0000256" key="3">
    <source>
        <dbReference type="SAM" id="Coils"/>
    </source>
</evidence>
<evidence type="ECO:0000256" key="4">
    <source>
        <dbReference type="SAM" id="MobiDB-lite"/>
    </source>
</evidence>
<dbReference type="OMA" id="ESECEIY"/>
<accession>K0RS08</accession>
<dbReference type="GO" id="GO:0051015">
    <property type="term" value="F:actin filament binding"/>
    <property type="evidence" value="ECO:0007669"/>
    <property type="project" value="TreeGrafter"/>
</dbReference>
<feature type="region of interest" description="Disordered" evidence="4">
    <location>
        <begin position="505"/>
        <end position="527"/>
    </location>
</feature>
<evidence type="ECO:0000256" key="2">
    <source>
        <dbReference type="ARBA" id="ARBA00023043"/>
    </source>
</evidence>
<dbReference type="GO" id="GO:0005737">
    <property type="term" value="C:cytoplasm"/>
    <property type="evidence" value="ECO:0007669"/>
    <property type="project" value="TreeGrafter"/>
</dbReference>
<reference evidence="5 6" key="1">
    <citation type="journal article" date="2012" name="Genome Biol.">
        <title>Genome and low-iron response of an oceanic diatom adapted to chronic iron limitation.</title>
        <authorList>
            <person name="Lommer M."/>
            <person name="Specht M."/>
            <person name="Roy A.S."/>
            <person name="Kraemer L."/>
            <person name="Andreson R."/>
            <person name="Gutowska M.A."/>
            <person name="Wolf J."/>
            <person name="Bergner S.V."/>
            <person name="Schilhabel M.B."/>
            <person name="Klostermeier U.C."/>
            <person name="Beiko R.G."/>
            <person name="Rosenstiel P."/>
            <person name="Hippler M."/>
            <person name="Laroche J."/>
        </authorList>
    </citation>
    <scope>NUCLEOTIDE SEQUENCE [LARGE SCALE GENOMIC DNA]</scope>
    <source>
        <strain evidence="5 6">CCMP1005</strain>
    </source>
</reference>
<dbReference type="Gene3D" id="1.25.40.20">
    <property type="entry name" value="Ankyrin repeat-containing domain"/>
    <property type="match status" value="1"/>
</dbReference>
<feature type="compositionally biased region" description="Basic and acidic residues" evidence="4">
    <location>
        <begin position="475"/>
        <end position="492"/>
    </location>
</feature>
<organism evidence="5 6">
    <name type="scientific">Thalassiosira oceanica</name>
    <name type="common">Marine diatom</name>
    <dbReference type="NCBI Taxonomy" id="159749"/>
    <lineage>
        <taxon>Eukaryota</taxon>
        <taxon>Sar</taxon>
        <taxon>Stramenopiles</taxon>
        <taxon>Ochrophyta</taxon>
        <taxon>Bacillariophyta</taxon>
        <taxon>Coscinodiscophyceae</taxon>
        <taxon>Thalassiosirophycidae</taxon>
        <taxon>Thalassiosirales</taxon>
        <taxon>Thalassiosiraceae</taxon>
        <taxon>Thalassiosira</taxon>
    </lineage>
</organism>
<evidence type="ECO:0000313" key="5">
    <source>
        <dbReference type="EMBL" id="EJK51671.1"/>
    </source>
</evidence>
<protein>
    <submittedName>
        <fullName evidence="5">Uncharacterized protein</fullName>
    </submittedName>
</protein>
<sequence length="585" mass="66187">MNYQLQAPPPKKGVFSAFSCGTDRTGSFEVDFDKAPTGLYVLVHNKQWKGALDRLKHYPKEASTWIVRMGNEEGDVVPDTSATSRSQLRVTDARKTPKAATTEQIGGAMQSPSQMGKKVLRWRMLPLHAAVLFNAPVDLIQALLKAYPDACSKYDDQGMLPLHLAFRSGANEETILQLLDVYPNAIEQYDFKGRLPSMLAPKNSMTYGDLIGEAYLKSHSHYYWAARVATSDRIRIETAMTAKIKELEQSNRAIEAEGQKALETSQLKHAEQIEAMSVENVQLKEQLDYYQTTYDGAEEREQALVSHTNSLAERLKLTSLSETHLATKLAKLEKELTSKEDELQKINELSREGMAELEVRLQEEKNKVSLLENKAERLRESLEKKVMEAKSMEVKYQDERKLFEKQFEATKECILELMASSKEDKRKYEHQVEVLKRGHEEVSRSLEERIERLQMHVDDTRSHLGANSPQSLVEVRGRADAKVETEEKPETHGCEIDTYVSTKRSGVVNSSSRESEQARDDVTTFSHESDLPSAVAIGKLTDQQRRDLETLDLDVPKEELKATLRKINGLTEVQIEIIAEAAMGL</sequence>
<dbReference type="EMBL" id="AGNL01041243">
    <property type="protein sequence ID" value="EJK51671.1"/>
    <property type="molecule type" value="Genomic_DNA"/>
</dbReference>
<dbReference type="InterPro" id="IPR036770">
    <property type="entry name" value="Ankyrin_rpt-contain_sf"/>
</dbReference>
<keyword evidence="3" id="KW-0175">Coiled coil</keyword>
<dbReference type="AlphaFoldDB" id="K0RS08"/>
<dbReference type="Proteomes" id="UP000266841">
    <property type="component" value="Unassembled WGS sequence"/>
</dbReference>
<feature type="compositionally biased region" description="Basic and acidic residues" evidence="4">
    <location>
        <begin position="513"/>
        <end position="527"/>
    </location>
</feature>
<feature type="coiled-coil region" evidence="3">
    <location>
        <begin position="237"/>
        <end position="399"/>
    </location>
</feature>
<dbReference type="GO" id="GO:0051017">
    <property type="term" value="P:actin filament bundle assembly"/>
    <property type="evidence" value="ECO:0007669"/>
    <property type="project" value="TreeGrafter"/>
</dbReference>
<comment type="caution">
    <text evidence="5">The sequence shown here is derived from an EMBL/GenBank/DDBJ whole genome shotgun (WGS) entry which is preliminary data.</text>
</comment>
<keyword evidence="6" id="KW-1185">Reference proteome</keyword>
<dbReference type="eggNOG" id="ENOG502T695">
    <property type="taxonomic scope" value="Eukaryota"/>
</dbReference>
<dbReference type="PANTHER" id="PTHR24153">
    <property type="entry name" value="ESPIN"/>
    <property type="match status" value="1"/>
</dbReference>
<evidence type="ECO:0000313" key="6">
    <source>
        <dbReference type="Proteomes" id="UP000266841"/>
    </source>
</evidence>
<keyword evidence="2" id="KW-0040">ANK repeat</keyword>
<gene>
    <name evidence="5" type="ORF">THAOC_29138</name>
</gene>
<evidence type="ECO:0000256" key="1">
    <source>
        <dbReference type="ARBA" id="ARBA00022737"/>
    </source>
</evidence>
<feature type="region of interest" description="Disordered" evidence="4">
    <location>
        <begin position="461"/>
        <end position="492"/>
    </location>
</feature>
<proteinExistence type="predicted"/>
<dbReference type="PANTHER" id="PTHR24153:SF8">
    <property type="entry name" value="FORKED, ISOFORM F"/>
    <property type="match status" value="1"/>
</dbReference>
<keyword evidence="1" id="KW-0677">Repeat</keyword>
<dbReference type="InterPro" id="IPR052420">
    <property type="entry name" value="Espin/Espin-like"/>
</dbReference>
<name>K0RS08_THAOC</name>
<dbReference type="SUPFAM" id="SSF48403">
    <property type="entry name" value="Ankyrin repeat"/>
    <property type="match status" value="1"/>
</dbReference>